<evidence type="ECO:0000256" key="1">
    <source>
        <dbReference type="SAM" id="MobiDB-lite"/>
    </source>
</evidence>
<evidence type="ECO:0000259" key="2">
    <source>
        <dbReference type="PROSITE" id="PS50195"/>
    </source>
</evidence>
<feature type="compositionally biased region" description="Acidic residues" evidence="1">
    <location>
        <begin position="1073"/>
        <end position="1087"/>
    </location>
</feature>
<feature type="compositionally biased region" description="Basic residues" evidence="1">
    <location>
        <begin position="441"/>
        <end position="451"/>
    </location>
</feature>
<evidence type="ECO:0000313" key="4">
    <source>
        <dbReference type="Proteomes" id="UP001498771"/>
    </source>
</evidence>
<dbReference type="RefSeq" id="XP_064768048.1">
    <property type="nucleotide sequence ID" value="XM_064911111.1"/>
</dbReference>
<feature type="region of interest" description="Disordered" evidence="1">
    <location>
        <begin position="334"/>
        <end position="378"/>
    </location>
</feature>
<organism evidence="3 4">
    <name type="scientific">Myxozyma melibiosi</name>
    <dbReference type="NCBI Taxonomy" id="54550"/>
    <lineage>
        <taxon>Eukaryota</taxon>
        <taxon>Fungi</taxon>
        <taxon>Dikarya</taxon>
        <taxon>Ascomycota</taxon>
        <taxon>Saccharomycotina</taxon>
        <taxon>Lipomycetes</taxon>
        <taxon>Lipomycetales</taxon>
        <taxon>Lipomycetaceae</taxon>
        <taxon>Myxozyma</taxon>
    </lineage>
</organism>
<protein>
    <recommendedName>
        <fullName evidence="2">PX domain-containing protein</fullName>
    </recommendedName>
</protein>
<dbReference type="PROSITE" id="PS50195">
    <property type="entry name" value="PX"/>
    <property type="match status" value="1"/>
</dbReference>
<dbReference type="PANTHER" id="PTHR47185:SF1">
    <property type="entry name" value="PX DOMAIN-CONTAINING PROTEIN YPR097W"/>
    <property type="match status" value="1"/>
</dbReference>
<proteinExistence type="predicted"/>
<sequence length="1131" mass="127867">MASRIERVPVSPPIQQLQDLSLSDEPQKQSGIVTESREKTTLSSSLQDLMLTGQQEHYLKKELISLEIEHEIAGISTPNALARFGAPFRDSAAQSPLKAKRSSGRSMLASMGLARHTQITPAELAHAMQANEIRPEDSEFPILRHVFINHVRNFPFLDSTDEIEFWQNKVQTFWETFSAKRISSTDDRTEETKRRRLAFKIQKMIEIMMSSGIRTASGLERGVHTDDSDLGTTTTTGAASAAHETGDAAHVSADEREKFMTENAIDGRPINGFDINVVGVRTVYQRKRVKNSSHLEFIIRTRVDGREAFVSKRYSDFRDLHTKLLHAFPEKSIPKVPMKNKSSSTVTDDNRPHSAPMSTMSSDDEKGYDDSDNEEIETPLSPLHNHAEILDEDMSPRSSLSHVASDLSAASSSGASSASPHSNGEIESPSSPRPASVGKHSTVKKLSRKLSMHSLATKRVSESVPSLPHSPLLTSPSQSVIDSKLGHTRTGSMSSDFRRTSAEILRLRSSRELHLDAAVIGAIKLLGESQRLSLRAFLRSCVGISAVAESEIFRSFLLDHGFSESDLTPAEVDDVKRRMEADEQRLEEQFRFFQIASQRARELDAYIADFKKELIQRDGLSRFFSEIRQKERLADLSPRYQKFVEWARIEIAATIYHLFVGQDNASDLLAQTKRIHRLMPYAVLKSVIRFSNPVSMMKTVLDLFLAQPFGQKSLLQRILYIALSEDLKMQEKAIQVVRKKINNEALCNRIQKYVEGDEALRGQVDWEINEEAVDVIVAIAKTDAIDPPLDVAVIGKIINSWIAWNIAVDDVNAEVDDDIRFFSNLKSLLKLMIRKRDKDMILSLTGEKVTMDLIKDVFTMFYEPLVRVYKSASVHRSVGDVADFVDDLIKTVEECDSETTAHDANVLVQKFVDLCERHQESFYRFVHEVHVNDNGLFTKLMLWIEEILQFLREGPDSTIDMNELFIHSTSIPSVVDPDTGETIVVDREKLLAEIDAMIDWNLKRKLWREKRVRDRLRQGKGVRADVNDDSDDEEAQDEAEWRATLPSILRSEDFGLRGDDLAQFEVDQSNISSEEDEDEDEDLMDPIEYERRARARRNRRGGSNGEPPKPDLVEIPKLLGPFVERLKVVLA</sequence>
<accession>A0ABR1F5A3</accession>
<gene>
    <name evidence="3" type="ORF">BZA70DRAFT_267560</name>
</gene>
<dbReference type="PANTHER" id="PTHR47185">
    <property type="entry name" value="PX DOMAIN-CONTAINING PROTEIN YPR097W"/>
    <property type="match status" value="1"/>
</dbReference>
<evidence type="ECO:0000313" key="3">
    <source>
        <dbReference type="EMBL" id="KAK7205015.1"/>
    </source>
</evidence>
<feature type="compositionally biased region" description="Low complexity" evidence="1">
    <location>
        <begin position="462"/>
        <end position="479"/>
    </location>
</feature>
<dbReference type="Pfam" id="PF12825">
    <property type="entry name" value="DUF3818"/>
    <property type="match status" value="1"/>
</dbReference>
<feature type="domain" description="PX" evidence="2">
    <location>
        <begin position="275"/>
        <end position="564"/>
    </location>
</feature>
<comment type="caution">
    <text evidence="3">The sequence shown here is derived from an EMBL/GenBank/DDBJ whole genome shotgun (WGS) entry which is preliminary data.</text>
</comment>
<dbReference type="InterPro" id="IPR024554">
    <property type="entry name" value="LEC1-like_C"/>
</dbReference>
<dbReference type="InterPro" id="IPR047168">
    <property type="entry name" value="LEC1-like"/>
</dbReference>
<dbReference type="InterPro" id="IPR036871">
    <property type="entry name" value="PX_dom_sf"/>
</dbReference>
<keyword evidence="4" id="KW-1185">Reference proteome</keyword>
<feature type="compositionally biased region" description="Low complexity" evidence="1">
    <location>
        <begin position="230"/>
        <end position="242"/>
    </location>
</feature>
<feature type="compositionally biased region" description="Acidic residues" evidence="1">
    <location>
        <begin position="1027"/>
        <end position="1038"/>
    </location>
</feature>
<dbReference type="GeneID" id="90036623"/>
<dbReference type="InterPro" id="IPR001683">
    <property type="entry name" value="PX_dom"/>
</dbReference>
<dbReference type="Proteomes" id="UP001498771">
    <property type="component" value="Unassembled WGS sequence"/>
</dbReference>
<dbReference type="SUPFAM" id="SSF64268">
    <property type="entry name" value="PX domain"/>
    <property type="match status" value="1"/>
</dbReference>
<dbReference type="Gene3D" id="3.30.1520.10">
    <property type="entry name" value="Phox-like domain"/>
    <property type="match status" value="1"/>
</dbReference>
<dbReference type="Pfam" id="PF00787">
    <property type="entry name" value="PX"/>
    <property type="match status" value="1"/>
</dbReference>
<feature type="region of interest" description="Disordered" evidence="1">
    <location>
        <begin position="225"/>
        <end position="250"/>
    </location>
</feature>
<dbReference type="EMBL" id="JBBJBU010000006">
    <property type="protein sequence ID" value="KAK7205015.1"/>
    <property type="molecule type" value="Genomic_DNA"/>
</dbReference>
<feature type="region of interest" description="Disordered" evidence="1">
    <location>
        <begin position="1"/>
        <end position="39"/>
    </location>
</feature>
<feature type="region of interest" description="Disordered" evidence="1">
    <location>
        <begin position="1065"/>
        <end position="1114"/>
    </location>
</feature>
<feature type="compositionally biased region" description="Low complexity" evidence="1">
    <location>
        <begin position="398"/>
        <end position="422"/>
    </location>
</feature>
<feature type="region of interest" description="Disordered" evidence="1">
    <location>
        <begin position="396"/>
        <end position="494"/>
    </location>
</feature>
<name>A0ABR1F5A3_9ASCO</name>
<dbReference type="SMART" id="SM00312">
    <property type="entry name" value="PX"/>
    <property type="match status" value="1"/>
</dbReference>
<reference evidence="3 4" key="1">
    <citation type="submission" date="2024-03" db="EMBL/GenBank/DDBJ databases">
        <title>Genome-scale model development and genomic sequencing of the oleaginous clade Lipomyces.</title>
        <authorList>
            <consortium name="Lawrence Berkeley National Laboratory"/>
            <person name="Czajka J.J."/>
            <person name="Han Y."/>
            <person name="Kim J."/>
            <person name="Mondo S.J."/>
            <person name="Hofstad B.A."/>
            <person name="Robles A."/>
            <person name="Haridas S."/>
            <person name="Riley R."/>
            <person name="LaButti K."/>
            <person name="Pangilinan J."/>
            <person name="Andreopoulos W."/>
            <person name="Lipzen A."/>
            <person name="Yan J."/>
            <person name="Wang M."/>
            <person name="Ng V."/>
            <person name="Grigoriev I.V."/>
            <person name="Spatafora J.W."/>
            <person name="Magnuson J.K."/>
            <person name="Baker S.E."/>
            <person name="Pomraning K.R."/>
        </authorList>
    </citation>
    <scope>NUCLEOTIDE SEQUENCE [LARGE SCALE GENOMIC DNA]</scope>
    <source>
        <strain evidence="3 4">Phaff 52-87</strain>
    </source>
</reference>
<dbReference type="Pfam" id="PF12828">
    <property type="entry name" value="PXB"/>
    <property type="match status" value="1"/>
</dbReference>
<dbReference type="InterPro" id="IPR024555">
    <property type="entry name" value="PX-associated"/>
</dbReference>
<feature type="region of interest" description="Disordered" evidence="1">
    <location>
        <begin position="1021"/>
        <end position="1040"/>
    </location>
</feature>